<dbReference type="AlphaFoldDB" id="C6RIF3"/>
<reference evidence="1 2" key="1">
    <citation type="submission" date="2009-07" db="EMBL/GenBank/DDBJ databases">
        <authorList>
            <person name="Madupu R."/>
            <person name="Sebastian Y."/>
            <person name="Durkin A.S."/>
            <person name="Torralba M."/>
            <person name="Methe B."/>
            <person name="Sutton G.G."/>
            <person name="Strausberg R.L."/>
            <person name="Nelson K.E."/>
        </authorList>
    </citation>
    <scope>NUCLEOTIDE SEQUENCE [LARGE SCALE GENOMIC DNA]</scope>
    <source>
        <strain evidence="1 2">RM3277</strain>
    </source>
</reference>
<accession>C6RIF3</accession>
<name>C6RIF3_9BACT</name>
<evidence type="ECO:0000313" key="2">
    <source>
        <dbReference type="Proteomes" id="UP000003107"/>
    </source>
</evidence>
<sequence length="78" mass="9100">MVHKNDRWWKRGCSIFGFKYRIYGISLENKAHFYTLKNTFTALYEATKKFKLIGGKKSVMKSLVFNTKTQICPKIGTS</sequence>
<organism evidence="1 2">
    <name type="scientific">Campylobacter showae RM3277</name>
    <dbReference type="NCBI Taxonomy" id="553219"/>
    <lineage>
        <taxon>Bacteria</taxon>
        <taxon>Pseudomonadati</taxon>
        <taxon>Campylobacterota</taxon>
        <taxon>Epsilonproteobacteria</taxon>
        <taxon>Campylobacterales</taxon>
        <taxon>Campylobacteraceae</taxon>
        <taxon>Campylobacter</taxon>
    </lineage>
</organism>
<evidence type="ECO:0000313" key="1">
    <source>
        <dbReference type="EMBL" id="EET78696.1"/>
    </source>
</evidence>
<keyword evidence="2" id="KW-1185">Reference proteome</keyword>
<dbReference type="EMBL" id="ACVQ01000032">
    <property type="protein sequence ID" value="EET78696.1"/>
    <property type="molecule type" value="Genomic_DNA"/>
</dbReference>
<proteinExistence type="predicted"/>
<gene>
    <name evidence="1" type="ORF">CAMSH0001_1299</name>
</gene>
<dbReference type="Proteomes" id="UP000003107">
    <property type="component" value="Unassembled WGS sequence"/>
</dbReference>
<comment type="caution">
    <text evidence="1">The sequence shown here is derived from an EMBL/GenBank/DDBJ whole genome shotgun (WGS) entry which is preliminary data.</text>
</comment>
<protein>
    <submittedName>
        <fullName evidence="1">Uncharacterized protein</fullName>
    </submittedName>
</protein>